<dbReference type="InterPro" id="IPR013221">
    <property type="entry name" value="Mur_ligase_cen"/>
</dbReference>
<feature type="domain" description="Mur ligase central" evidence="8">
    <location>
        <begin position="53"/>
        <end position="252"/>
    </location>
</feature>
<dbReference type="RefSeq" id="WP_014659295.1">
    <property type="nucleotide sequence ID" value="NC_017735.1"/>
</dbReference>
<comment type="similarity">
    <text evidence="1">Belongs to the folylpolyglutamate synthase family.</text>
</comment>
<dbReference type="PANTHER" id="PTHR11136">
    <property type="entry name" value="FOLYLPOLYGLUTAMATE SYNTHASE-RELATED"/>
    <property type="match status" value="1"/>
</dbReference>
<gene>
    <name evidence="9" type="ordered locus">HCD_03850</name>
</gene>
<dbReference type="InterPro" id="IPR001645">
    <property type="entry name" value="Folylpolyglutamate_synth"/>
</dbReference>
<dbReference type="OrthoDB" id="9809356at2"/>
<dbReference type="GO" id="GO:0004326">
    <property type="term" value="F:tetrahydrofolylpolyglutamate synthase activity"/>
    <property type="evidence" value="ECO:0007669"/>
    <property type="project" value="InterPro"/>
</dbReference>
<evidence type="ECO:0000256" key="5">
    <source>
        <dbReference type="ARBA" id="ARBA00022840"/>
    </source>
</evidence>
<sequence>MRGSLTIINRCLEDFLKIKGKEYQEFDPKRFIQIYKAFKNAFFETKAKVVHIVGTNGKGSTGRFLTLLLLQQHFKVLHFTSPHIFEFRERFYLNGTIIDGNTLENAHQKLQQHAFSNACSYFEYATLLAIMLAKDCDYLILEAGLGGEFDSTNVLEKTLSIFTPIDYDHKEFLGDSLESIATTKLNAMSNFNVIAPQLKLVLNVAQKIANNKQAQLIWVKNEISKEVKFYIERYHLADFLAFNLEVALKAFEILMQYNLDKQDILQHLKPLDLMGRSQLLRPNILIDVGHNPHSAKALKEEIKRVFKSKITLIYNCYKDKDAFKVLEILKPFIKKVLILELFEERVIELEALKEILKSLELEYDLYESSHLETSQNYLVYGSFLVVNSFYQSLEATRGKCATK</sequence>
<evidence type="ECO:0000256" key="7">
    <source>
        <dbReference type="SAM" id="Coils"/>
    </source>
</evidence>
<feature type="coiled-coil region" evidence="7">
    <location>
        <begin position="339"/>
        <end position="369"/>
    </location>
</feature>
<keyword evidence="4" id="KW-0547">Nucleotide-binding</keyword>
<dbReference type="PANTHER" id="PTHR11136:SF0">
    <property type="entry name" value="DIHYDROFOLATE SYNTHETASE-RELATED"/>
    <property type="match status" value="1"/>
</dbReference>
<dbReference type="GO" id="GO:0046654">
    <property type="term" value="P:tetrahydrofolate biosynthetic process"/>
    <property type="evidence" value="ECO:0007669"/>
    <property type="project" value="UniProtKB-UniPathway"/>
</dbReference>
<organism evidence="9 10">
    <name type="scientific">Helicobacter cetorum (strain ATCC BAA-540 / CCUG 52418 / MIT 99-5656)</name>
    <dbReference type="NCBI Taxonomy" id="1163745"/>
    <lineage>
        <taxon>Bacteria</taxon>
        <taxon>Pseudomonadati</taxon>
        <taxon>Campylobacterota</taxon>
        <taxon>Epsilonproteobacteria</taxon>
        <taxon>Campylobacterales</taxon>
        <taxon>Helicobacteraceae</taxon>
        <taxon>Helicobacter</taxon>
    </lineage>
</organism>
<dbReference type="SUPFAM" id="SSF53623">
    <property type="entry name" value="MurD-like peptide ligases, catalytic domain"/>
    <property type="match status" value="1"/>
</dbReference>
<dbReference type="AlphaFoldDB" id="I0ES67"/>
<dbReference type="InterPro" id="IPR036615">
    <property type="entry name" value="Mur_ligase_C_dom_sf"/>
</dbReference>
<evidence type="ECO:0000256" key="6">
    <source>
        <dbReference type="ARBA" id="ARBA00022842"/>
    </source>
</evidence>
<keyword evidence="6" id="KW-0460">Magnesium</keyword>
<accession>I0ES67</accession>
<keyword evidence="7" id="KW-0175">Coiled coil</keyword>
<dbReference type="Proteomes" id="UP000005013">
    <property type="component" value="Chromosome"/>
</dbReference>
<keyword evidence="2" id="KW-0436">Ligase</keyword>
<dbReference type="InterPro" id="IPR018109">
    <property type="entry name" value="Folylpolyglutamate_synth_CS"/>
</dbReference>
<dbReference type="Gene3D" id="3.90.190.20">
    <property type="entry name" value="Mur ligase, C-terminal domain"/>
    <property type="match status" value="1"/>
</dbReference>
<dbReference type="GO" id="GO:0005524">
    <property type="term" value="F:ATP binding"/>
    <property type="evidence" value="ECO:0007669"/>
    <property type="project" value="UniProtKB-KW"/>
</dbReference>
<dbReference type="Pfam" id="PF08245">
    <property type="entry name" value="Mur_ligase_M"/>
    <property type="match status" value="1"/>
</dbReference>
<evidence type="ECO:0000259" key="8">
    <source>
        <dbReference type="Pfam" id="PF08245"/>
    </source>
</evidence>
<name>I0ES67_HELCM</name>
<dbReference type="HOGENOM" id="CLU_015869_1_1_7"/>
<dbReference type="KEGG" id="hcm:HCD_03850"/>
<evidence type="ECO:0000256" key="4">
    <source>
        <dbReference type="ARBA" id="ARBA00022741"/>
    </source>
</evidence>
<proteinExistence type="inferred from homology"/>
<evidence type="ECO:0000256" key="1">
    <source>
        <dbReference type="ARBA" id="ARBA00008276"/>
    </source>
</evidence>
<keyword evidence="10" id="KW-1185">Reference proteome</keyword>
<evidence type="ECO:0000313" key="9">
    <source>
        <dbReference type="EMBL" id="AFI05786.1"/>
    </source>
</evidence>
<dbReference type="Gene3D" id="3.40.1190.10">
    <property type="entry name" value="Mur-like, catalytic domain"/>
    <property type="match status" value="1"/>
</dbReference>
<reference evidence="9 10" key="1">
    <citation type="journal article" date="2013" name="PLoS ONE">
        <title>Sequence Divergence and Conservation in Genomes ofHelicobacter cetorum Strains from a Dolphin and a Whale.</title>
        <authorList>
            <person name="Kersulyte D."/>
            <person name="Rossi M."/>
            <person name="Berg D.E."/>
        </authorList>
    </citation>
    <scope>NUCLEOTIDE SEQUENCE [LARGE SCALE GENOMIC DNA]</scope>
    <source>
        <strain evidence="9 10">MIT 99-5656</strain>
    </source>
</reference>
<dbReference type="GO" id="GO:0008841">
    <property type="term" value="F:dihydrofolate synthase activity"/>
    <property type="evidence" value="ECO:0007669"/>
    <property type="project" value="TreeGrafter"/>
</dbReference>
<dbReference type="STRING" id="1163745.HCD_03850"/>
<dbReference type="InterPro" id="IPR036565">
    <property type="entry name" value="Mur-like_cat_sf"/>
</dbReference>
<dbReference type="GO" id="GO:0046872">
    <property type="term" value="F:metal ion binding"/>
    <property type="evidence" value="ECO:0007669"/>
    <property type="project" value="UniProtKB-KW"/>
</dbReference>
<evidence type="ECO:0000256" key="3">
    <source>
        <dbReference type="ARBA" id="ARBA00022723"/>
    </source>
</evidence>
<dbReference type="SUPFAM" id="SSF53244">
    <property type="entry name" value="MurD-like peptide ligases, peptide-binding domain"/>
    <property type="match status" value="1"/>
</dbReference>
<keyword evidence="5" id="KW-0067">ATP-binding</keyword>
<dbReference type="UniPathway" id="UPA00077">
    <property type="reaction ID" value="UER00157"/>
</dbReference>
<evidence type="ECO:0000256" key="2">
    <source>
        <dbReference type="ARBA" id="ARBA00022598"/>
    </source>
</evidence>
<dbReference type="PATRIC" id="fig|1163745.3.peg.816"/>
<dbReference type="EMBL" id="CP003481">
    <property type="protein sequence ID" value="AFI05786.1"/>
    <property type="molecule type" value="Genomic_DNA"/>
</dbReference>
<keyword evidence="3" id="KW-0479">Metal-binding</keyword>
<evidence type="ECO:0000313" key="10">
    <source>
        <dbReference type="Proteomes" id="UP000005013"/>
    </source>
</evidence>
<dbReference type="NCBIfam" id="TIGR01499">
    <property type="entry name" value="folC"/>
    <property type="match status" value="1"/>
</dbReference>
<protein>
    <submittedName>
        <fullName evidence="9">Folylpolyglutamate synthase / dihydrofolate synthase</fullName>
    </submittedName>
</protein>
<dbReference type="GO" id="GO:0005737">
    <property type="term" value="C:cytoplasm"/>
    <property type="evidence" value="ECO:0007669"/>
    <property type="project" value="TreeGrafter"/>
</dbReference>
<dbReference type="PROSITE" id="PS01012">
    <property type="entry name" value="FOLYLPOLYGLU_SYNT_2"/>
    <property type="match status" value="1"/>
</dbReference>
<dbReference type="eggNOG" id="COG0285">
    <property type="taxonomic scope" value="Bacteria"/>
</dbReference>